<evidence type="ECO:0000259" key="11">
    <source>
        <dbReference type="PROSITE" id="PS51846"/>
    </source>
</evidence>
<feature type="domain" description="CBS" evidence="10">
    <location>
        <begin position="277"/>
        <end position="334"/>
    </location>
</feature>
<accession>A0A2S7SXV7</accession>
<dbReference type="OrthoDB" id="9798188at2"/>
<evidence type="ECO:0000313" key="13">
    <source>
        <dbReference type="Proteomes" id="UP000239872"/>
    </source>
</evidence>
<keyword evidence="4 8" id="KW-1133">Transmembrane helix</keyword>
<feature type="transmembrane region" description="Helical" evidence="9">
    <location>
        <begin position="6"/>
        <end position="30"/>
    </location>
</feature>
<comment type="subcellular location">
    <subcellularLocation>
        <location evidence="1">Membrane</location>
        <topology evidence="1">Multi-pass membrane protein</topology>
    </subcellularLocation>
</comment>
<reference evidence="12 13" key="1">
    <citation type="submission" date="2018-01" db="EMBL/GenBank/DDBJ databases">
        <title>A novel member of the phylum Bacteroidetes isolated from glacier ice.</title>
        <authorList>
            <person name="Liu Q."/>
            <person name="Xin Y.-H."/>
        </authorList>
    </citation>
    <scope>NUCLEOTIDE SEQUENCE [LARGE SCALE GENOMIC DNA]</scope>
    <source>
        <strain evidence="12 13">RB1R16</strain>
    </source>
</reference>
<dbReference type="PROSITE" id="PS51371">
    <property type="entry name" value="CBS"/>
    <property type="match status" value="1"/>
</dbReference>
<keyword evidence="2 8" id="KW-0812">Transmembrane</keyword>
<keyword evidence="13" id="KW-1185">Reference proteome</keyword>
<gene>
    <name evidence="12" type="ORF">CJD36_006020</name>
</gene>
<feature type="domain" description="CNNM transmembrane" evidence="11">
    <location>
        <begin position="1"/>
        <end position="201"/>
    </location>
</feature>
<dbReference type="InterPro" id="IPR002550">
    <property type="entry name" value="CNNM"/>
</dbReference>
<feature type="transmembrane region" description="Helical" evidence="9">
    <location>
        <begin position="99"/>
        <end position="117"/>
    </location>
</feature>
<dbReference type="InterPro" id="IPR000644">
    <property type="entry name" value="CBS_dom"/>
</dbReference>
<keyword evidence="3" id="KW-0677">Repeat</keyword>
<evidence type="ECO:0000313" key="12">
    <source>
        <dbReference type="EMBL" id="PQJ11356.1"/>
    </source>
</evidence>
<evidence type="ECO:0000256" key="9">
    <source>
        <dbReference type="SAM" id="Phobius"/>
    </source>
</evidence>
<dbReference type="GO" id="GO:0050660">
    <property type="term" value="F:flavin adenine dinucleotide binding"/>
    <property type="evidence" value="ECO:0007669"/>
    <property type="project" value="InterPro"/>
</dbReference>
<evidence type="ECO:0000256" key="2">
    <source>
        <dbReference type="ARBA" id="ARBA00022692"/>
    </source>
</evidence>
<evidence type="ECO:0000256" key="4">
    <source>
        <dbReference type="ARBA" id="ARBA00022989"/>
    </source>
</evidence>
<evidence type="ECO:0000256" key="7">
    <source>
        <dbReference type="PROSITE-ProRule" id="PRU00703"/>
    </source>
</evidence>
<keyword evidence="5 7" id="KW-0129">CBS domain</keyword>
<dbReference type="Pfam" id="PF01595">
    <property type="entry name" value="CNNM"/>
    <property type="match status" value="1"/>
</dbReference>
<dbReference type="GO" id="GO:0005886">
    <property type="term" value="C:plasma membrane"/>
    <property type="evidence" value="ECO:0007669"/>
    <property type="project" value="TreeGrafter"/>
</dbReference>
<evidence type="ECO:0000256" key="8">
    <source>
        <dbReference type="PROSITE-ProRule" id="PRU01193"/>
    </source>
</evidence>
<evidence type="ECO:0000259" key="10">
    <source>
        <dbReference type="PROSITE" id="PS51371"/>
    </source>
</evidence>
<dbReference type="InterPro" id="IPR005170">
    <property type="entry name" value="Transptr-assoc_dom"/>
</dbReference>
<sequence length="423" mass="48446">MTISHLLLYILGCILLIGFFAGTEIAFISANKLNIELRKKQGKFSGQILARFMENPSEFIGTSLVGVNVLVVIYGLLLSQTTELILKNYSIHLSEYPKLAVDTLIATVVILIFAEFLPKAIFRSKAEVVLTIFAVPMLLMYYLFFPIAKVFVSISEFILKYLFNVKIKENKQVFNRVDLEVFVKQGMHGHENENGEVNAELFENALYLVNVRIRKCMVPRNEVEAIDINTTTVEEARQKFIQTKLSKIIVYNDTIDDIVGYIHHLDLNRRPGEVKEILHTITAIPEAMSAVDLMNRFTKERKSIAWVVDEFGGTAGIVTMEDVLEEIFGDINDEYDIEEHVEKQLAENEYIFSGRLELDYLNEKYGFEFPTEQSETLSGYIIAGHETIPKIKEQIILDDYEFDILLVTDTRIETVKMKVLSRK</sequence>
<dbReference type="PANTHER" id="PTHR22777">
    <property type="entry name" value="HEMOLYSIN-RELATED"/>
    <property type="match status" value="1"/>
</dbReference>
<dbReference type="SMART" id="SM01091">
    <property type="entry name" value="CorC_HlyC"/>
    <property type="match status" value="1"/>
</dbReference>
<dbReference type="InterPro" id="IPR016169">
    <property type="entry name" value="FAD-bd_PCMH_sub2"/>
</dbReference>
<keyword evidence="6 8" id="KW-0472">Membrane</keyword>
<feature type="transmembrane region" description="Helical" evidence="9">
    <location>
        <begin position="129"/>
        <end position="148"/>
    </location>
</feature>
<dbReference type="Gene3D" id="3.30.465.10">
    <property type="match status" value="1"/>
</dbReference>
<dbReference type="PANTHER" id="PTHR22777:SF17">
    <property type="entry name" value="UPF0053 PROTEIN SLL0260"/>
    <property type="match status" value="1"/>
</dbReference>
<dbReference type="RefSeq" id="WP_105038235.1">
    <property type="nucleotide sequence ID" value="NZ_PPSL01000002.1"/>
</dbReference>
<protein>
    <submittedName>
        <fullName evidence="12">HlyC/CorC family transporter</fullName>
    </submittedName>
</protein>
<name>A0A2S7SXV7_9BACT</name>
<dbReference type="CDD" id="cd04590">
    <property type="entry name" value="CBS_pair_CorC_HlyC_assoc"/>
    <property type="match status" value="1"/>
</dbReference>
<dbReference type="SUPFAM" id="SSF54631">
    <property type="entry name" value="CBS-domain pair"/>
    <property type="match status" value="1"/>
</dbReference>
<dbReference type="Gene3D" id="3.10.580.10">
    <property type="entry name" value="CBS-domain"/>
    <property type="match status" value="1"/>
</dbReference>
<evidence type="ECO:0000256" key="5">
    <source>
        <dbReference type="ARBA" id="ARBA00023122"/>
    </source>
</evidence>
<dbReference type="AlphaFoldDB" id="A0A2S7SXV7"/>
<dbReference type="InterPro" id="IPR036318">
    <property type="entry name" value="FAD-bd_PCMH-like_sf"/>
</dbReference>
<feature type="transmembrane region" description="Helical" evidence="9">
    <location>
        <begin position="59"/>
        <end position="79"/>
    </location>
</feature>
<evidence type="ECO:0000256" key="3">
    <source>
        <dbReference type="ARBA" id="ARBA00022737"/>
    </source>
</evidence>
<evidence type="ECO:0000256" key="1">
    <source>
        <dbReference type="ARBA" id="ARBA00004141"/>
    </source>
</evidence>
<dbReference type="Proteomes" id="UP000239872">
    <property type="component" value="Unassembled WGS sequence"/>
</dbReference>
<dbReference type="InterPro" id="IPR044751">
    <property type="entry name" value="Ion_transp-like_CBS"/>
</dbReference>
<dbReference type="Pfam" id="PF00571">
    <property type="entry name" value="CBS"/>
    <property type="match status" value="2"/>
</dbReference>
<evidence type="ECO:0000256" key="6">
    <source>
        <dbReference type="ARBA" id="ARBA00023136"/>
    </source>
</evidence>
<dbReference type="PROSITE" id="PS51846">
    <property type="entry name" value="CNNM"/>
    <property type="match status" value="1"/>
</dbReference>
<dbReference type="EMBL" id="PPSL01000002">
    <property type="protein sequence ID" value="PQJ11356.1"/>
    <property type="molecule type" value="Genomic_DNA"/>
</dbReference>
<dbReference type="Pfam" id="PF03471">
    <property type="entry name" value="CorC_HlyC"/>
    <property type="match status" value="1"/>
</dbReference>
<dbReference type="SUPFAM" id="SSF56176">
    <property type="entry name" value="FAD-binding/transporter-associated domain-like"/>
    <property type="match status" value="1"/>
</dbReference>
<proteinExistence type="predicted"/>
<comment type="caution">
    <text evidence="12">The sequence shown here is derived from an EMBL/GenBank/DDBJ whole genome shotgun (WGS) entry which is preliminary data.</text>
</comment>
<dbReference type="InterPro" id="IPR046342">
    <property type="entry name" value="CBS_dom_sf"/>
</dbReference>
<organism evidence="12 13">
    <name type="scientific">Flavipsychrobacter stenotrophus</name>
    <dbReference type="NCBI Taxonomy" id="2077091"/>
    <lineage>
        <taxon>Bacteria</taxon>
        <taxon>Pseudomonadati</taxon>
        <taxon>Bacteroidota</taxon>
        <taxon>Chitinophagia</taxon>
        <taxon>Chitinophagales</taxon>
        <taxon>Chitinophagaceae</taxon>
        <taxon>Flavipsychrobacter</taxon>
    </lineage>
</organism>